<proteinExistence type="inferred from homology"/>
<dbReference type="SUPFAM" id="SSF159071">
    <property type="entry name" value="TrmB C-terminal domain-like"/>
    <property type="match status" value="1"/>
</dbReference>
<dbReference type="Pfam" id="PF01978">
    <property type="entry name" value="TrmB"/>
    <property type="match status" value="1"/>
</dbReference>
<evidence type="ECO:0000256" key="3">
    <source>
        <dbReference type="ARBA" id="ARBA00023125"/>
    </source>
</evidence>
<dbReference type="PATRIC" id="fig|55802.8.peg.2277"/>
<dbReference type="Gene3D" id="3.30.870.10">
    <property type="entry name" value="Endonuclease Chain A"/>
    <property type="match status" value="1"/>
</dbReference>
<dbReference type="STRING" id="55802.TBCH5v1_2297"/>
<dbReference type="SUPFAM" id="SSF56024">
    <property type="entry name" value="Phospholipase D/nuclease"/>
    <property type="match status" value="1"/>
</dbReference>
<evidence type="ECO:0000259" key="7">
    <source>
        <dbReference type="Pfam" id="PF11495"/>
    </source>
</evidence>
<dbReference type="NCBIfam" id="NF040851">
    <property type="entry name" value="tran_reg_TrmB"/>
    <property type="match status" value="1"/>
</dbReference>
<reference evidence="8 9" key="1">
    <citation type="journal article" date="2016" name="Genome Announc.">
        <title>Complete genome sequence of the hyperthermophilic and piezophilic archaeon Thermococcus barophilus Ch5, capable of growth at the expense of hydrogenogenesis from carbon monoxide and formate.</title>
        <authorList>
            <person name="Oger P."/>
            <person name="Sokolova T.G."/>
            <person name="Kozhevnikova D.A."/>
            <person name="Taranov E.A."/>
            <person name="Vannier P."/>
            <person name="Lee H.S."/>
            <person name="Kwon K.K."/>
            <person name="Kang S.G."/>
            <person name="Lee J.H."/>
            <person name="Bonch-Osmolovskaya E.A."/>
            <person name="Lebedinsky A.V."/>
        </authorList>
    </citation>
    <scope>NUCLEOTIDE SEQUENCE [LARGE SCALE GENOMIC DNA]</scope>
    <source>
        <strain evidence="9">Ch5</strain>
    </source>
</reference>
<protein>
    <submittedName>
        <fullName evidence="8">Transcriptional regulator</fullName>
    </submittedName>
</protein>
<name>A0A0S1XEL2_THEBA</name>
<evidence type="ECO:0000256" key="2">
    <source>
        <dbReference type="ARBA" id="ARBA00023015"/>
    </source>
</evidence>
<keyword evidence="4" id="KW-0804">Transcription</keyword>
<accession>A0A0S1XEL2</accession>
<organism evidence="8 9">
    <name type="scientific">Thermococcus barophilus</name>
    <dbReference type="NCBI Taxonomy" id="55802"/>
    <lineage>
        <taxon>Archaea</taxon>
        <taxon>Methanobacteriati</taxon>
        <taxon>Methanobacteriota</taxon>
        <taxon>Thermococci</taxon>
        <taxon>Thermococcales</taxon>
        <taxon>Thermococcaceae</taxon>
        <taxon>Thermococcus</taxon>
    </lineage>
</organism>
<dbReference type="PANTHER" id="PTHR34293">
    <property type="entry name" value="HTH-TYPE TRANSCRIPTIONAL REGULATOR TRMBL2"/>
    <property type="match status" value="1"/>
</dbReference>
<comment type="similarity">
    <text evidence="1">Belongs to the transcriptional regulator TrmB family.</text>
</comment>
<dbReference type="Pfam" id="PF11495">
    <property type="entry name" value="Regulator_TrmB"/>
    <property type="match status" value="1"/>
</dbReference>
<evidence type="ECO:0000256" key="5">
    <source>
        <dbReference type="SAM" id="Coils"/>
    </source>
</evidence>
<dbReference type="InterPro" id="IPR021586">
    <property type="entry name" value="Tscrpt_reg_TrmB_C"/>
</dbReference>
<evidence type="ECO:0000313" key="8">
    <source>
        <dbReference type="EMBL" id="ALM76193.1"/>
    </source>
</evidence>
<evidence type="ECO:0000256" key="4">
    <source>
        <dbReference type="ARBA" id="ARBA00023163"/>
    </source>
</evidence>
<dbReference type="Gene3D" id="2.30.30.690">
    <property type="match status" value="1"/>
</dbReference>
<keyword evidence="5" id="KW-0175">Coiled coil</keyword>
<dbReference type="GO" id="GO:0003677">
    <property type="term" value="F:DNA binding"/>
    <property type="evidence" value="ECO:0007669"/>
    <property type="project" value="UniProtKB-KW"/>
</dbReference>
<dbReference type="AlphaFoldDB" id="A0A0S1XEL2"/>
<feature type="domain" description="Transcription regulator TrmB C-terminal" evidence="7">
    <location>
        <begin position="114"/>
        <end position="339"/>
    </location>
</feature>
<evidence type="ECO:0000256" key="1">
    <source>
        <dbReference type="ARBA" id="ARBA00007287"/>
    </source>
</evidence>
<dbReference type="Proteomes" id="UP000066042">
    <property type="component" value="Chromosome"/>
</dbReference>
<dbReference type="InterPro" id="IPR054965">
    <property type="entry name" value="tran_reg_TrmB"/>
</dbReference>
<dbReference type="InterPro" id="IPR036390">
    <property type="entry name" value="WH_DNA-bd_sf"/>
</dbReference>
<feature type="domain" description="Transcription regulator TrmB N-terminal" evidence="6">
    <location>
        <begin position="13"/>
        <end position="79"/>
    </location>
</feature>
<evidence type="ECO:0000259" key="6">
    <source>
        <dbReference type="Pfam" id="PF01978"/>
    </source>
</evidence>
<gene>
    <name evidence="8" type="ORF">TBCH5v1_2297</name>
</gene>
<dbReference type="SUPFAM" id="SSF46785">
    <property type="entry name" value="Winged helix' DNA-binding domain"/>
    <property type="match status" value="1"/>
</dbReference>
<dbReference type="Gene3D" id="1.10.10.10">
    <property type="entry name" value="Winged helix-like DNA-binding domain superfamily/Winged helix DNA-binding domain"/>
    <property type="match status" value="1"/>
</dbReference>
<dbReference type="PANTHER" id="PTHR34293:SF1">
    <property type="entry name" value="HTH-TYPE TRANSCRIPTIONAL REGULATOR TRMBL2"/>
    <property type="match status" value="1"/>
</dbReference>
<dbReference type="InterPro" id="IPR051797">
    <property type="entry name" value="TrmB-like"/>
</dbReference>
<keyword evidence="3" id="KW-0238">DNA-binding</keyword>
<evidence type="ECO:0000313" key="9">
    <source>
        <dbReference type="Proteomes" id="UP000066042"/>
    </source>
</evidence>
<dbReference type="InterPro" id="IPR036388">
    <property type="entry name" value="WH-like_DNA-bd_sf"/>
</dbReference>
<sequence length="341" mass="39432">MKMEISEKVLGMLTRLGFTKYEILTYWTLLVYGPSTAKEISERSGIPYNRVYDTIASLKTRRFVSEIDGSPRVYVAFSPSIAFLRFKKEVDEIKEQLEEELKRIKVKTEERPGVWRTKELDEAIEMVRESLERVEYEAILLSPGKFFIEIKDSLRNALKKGATLSIYTEGNIDLSELTNIGNLFVRKFHRLNHFIGMFDGREVINIQNIGFEPKNPPSFKATYPEIIFSQYSFLREAFGESELILEDINQKNELRFFADFHAVDVIRRYLGKCDIYAEVIAKSLSTNEIEELRGKVVGYTFALNEGIDNFELETDRGILKIGGMFAVLEDYETTKIKLILT</sequence>
<dbReference type="EMBL" id="CP013050">
    <property type="protein sequence ID" value="ALM76193.1"/>
    <property type="molecule type" value="Genomic_DNA"/>
</dbReference>
<dbReference type="InterPro" id="IPR002831">
    <property type="entry name" value="Tscrpt_reg_TrmB_N"/>
</dbReference>
<feature type="coiled-coil region" evidence="5">
    <location>
        <begin position="83"/>
        <end position="110"/>
    </location>
</feature>
<keyword evidence="2" id="KW-0805">Transcription regulation</keyword>